<dbReference type="AlphaFoldDB" id="A0A164UAH8"/>
<keyword evidence="1" id="KW-1133">Transmembrane helix</keyword>
<dbReference type="Proteomes" id="UP000076858">
    <property type="component" value="Unassembled WGS sequence"/>
</dbReference>
<reference evidence="2 3" key="1">
    <citation type="submission" date="2016-03" db="EMBL/GenBank/DDBJ databases">
        <title>EvidentialGene: Evidence-directed Construction of Genes on Genomes.</title>
        <authorList>
            <person name="Gilbert D.G."/>
            <person name="Choi J.-H."/>
            <person name="Mockaitis K."/>
            <person name="Colbourne J."/>
            <person name="Pfrender M."/>
        </authorList>
    </citation>
    <scope>NUCLEOTIDE SEQUENCE [LARGE SCALE GENOMIC DNA]</scope>
    <source>
        <strain evidence="2 3">Xinb3</strain>
        <tissue evidence="2">Complete organism</tissue>
    </source>
</reference>
<dbReference type="EMBL" id="LRGB01001581">
    <property type="protein sequence ID" value="KZS11188.1"/>
    <property type="molecule type" value="Genomic_DNA"/>
</dbReference>
<evidence type="ECO:0000313" key="3">
    <source>
        <dbReference type="Proteomes" id="UP000076858"/>
    </source>
</evidence>
<name>A0A164UAH8_9CRUS</name>
<organism evidence="2 3">
    <name type="scientific">Daphnia magna</name>
    <dbReference type="NCBI Taxonomy" id="35525"/>
    <lineage>
        <taxon>Eukaryota</taxon>
        <taxon>Metazoa</taxon>
        <taxon>Ecdysozoa</taxon>
        <taxon>Arthropoda</taxon>
        <taxon>Crustacea</taxon>
        <taxon>Branchiopoda</taxon>
        <taxon>Diplostraca</taxon>
        <taxon>Cladocera</taxon>
        <taxon>Anomopoda</taxon>
        <taxon>Daphniidae</taxon>
        <taxon>Daphnia</taxon>
    </lineage>
</organism>
<keyword evidence="1" id="KW-0812">Transmembrane</keyword>
<keyword evidence="1" id="KW-0472">Membrane</keyword>
<proteinExistence type="predicted"/>
<evidence type="ECO:0000256" key="1">
    <source>
        <dbReference type="SAM" id="Phobius"/>
    </source>
</evidence>
<feature type="transmembrane region" description="Helical" evidence="1">
    <location>
        <begin position="29"/>
        <end position="46"/>
    </location>
</feature>
<protein>
    <submittedName>
        <fullName evidence="2">Uncharacterized protein</fullName>
    </submittedName>
</protein>
<comment type="caution">
    <text evidence="2">The sequence shown here is derived from an EMBL/GenBank/DDBJ whole genome shotgun (WGS) entry which is preliminary data.</text>
</comment>
<gene>
    <name evidence="2" type="ORF">APZ42_023937</name>
</gene>
<evidence type="ECO:0000313" key="2">
    <source>
        <dbReference type="EMBL" id="KZS11188.1"/>
    </source>
</evidence>
<keyword evidence="3" id="KW-1185">Reference proteome</keyword>
<accession>A0A164UAH8</accession>
<sequence>MSSLTESNLRPVICHAAALPLSYYSHNCIYLIFFMIQYLWTLKIFLKCRSWDKGANHGPTNRRWPGNLTVYLSDACPRTPLQVAAWWSTELASAALGIRRCIA</sequence>